<dbReference type="EC" id="3.6.1.7" evidence="4"/>
<feature type="active site" evidence="4">
    <location>
        <position position="144"/>
    </location>
</feature>
<dbReference type="PANTHER" id="PTHR10029:SF21">
    <property type="entry name" value="ACYLPHOSPHATASE-1"/>
    <property type="match status" value="1"/>
</dbReference>
<feature type="domain" description="Acylphosphatase-like" evidence="6">
    <location>
        <begin position="111"/>
        <end position="201"/>
    </location>
</feature>
<reference evidence="7" key="1">
    <citation type="journal article" date="2022" name="bioRxiv">
        <title>Sequencing and chromosome-scale assembly of the giantPleurodeles waltlgenome.</title>
        <authorList>
            <person name="Brown T."/>
            <person name="Elewa A."/>
            <person name="Iarovenko S."/>
            <person name="Subramanian E."/>
            <person name="Araus A.J."/>
            <person name="Petzold A."/>
            <person name="Susuki M."/>
            <person name="Suzuki K.-i.T."/>
            <person name="Hayashi T."/>
            <person name="Toyoda A."/>
            <person name="Oliveira C."/>
            <person name="Osipova E."/>
            <person name="Leigh N.D."/>
            <person name="Simon A."/>
            <person name="Yun M.H."/>
        </authorList>
    </citation>
    <scope>NUCLEOTIDE SEQUENCE</scope>
    <source>
        <strain evidence="7">20211129_DDA</strain>
        <tissue evidence="7">Liver</tissue>
    </source>
</reference>
<evidence type="ECO:0000256" key="5">
    <source>
        <dbReference type="RuleBase" id="RU004168"/>
    </source>
</evidence>
<dbReference type="GO" id="GO:0003998">
    <property type="term" value="F:acylphosphatase activity"/>
    <property type="evidence" value="ECO:0007669"/>
    <property type="project" value="UniProtKB-EC"/>
</dbReference>
<dbReference type="Proteomes" id="UP001066276">
    <property type="component" value="Chromosome 9"/>
</dbReference>
<keyword evidence="2 4" id="KW-0378">Hydrolase</keyword>
<evidence type="ECO:0000256" key="1">
    <source>
        <dbReference type="ARBA" id="ARBA00005614"/>
    </source>
</evidence>
<dbReference type="SUPFAM" id="SSF54975">
    <property type="entry name" value="Acylphosphatase/BLUF domain-like"/>
    <property type="match status" value="1"/>
</dbReference>
<evidence type="ECO:0000313" key="8">
    <source>
        <dbReference type="Proteomes" id="UP001066276"/>
    </source>
</evidence>
<dbReference type="InterPro" id="IPR001792">
    <property type="entry name" value="Acylphosphatase-like_dom"/>
</dbReference>
<dbReference type="InterPro" id="IPR036046">
    <property type="entry name" value="Acylphosphatase-like_dom_sf"/>
</dbReference>
<name>A0AAV7MLI0_PLEWA</name>
<keyword evidence="8" id="KW-1185">Reference proteome</keyword>
<evidence type="ECO:0000256" key="2">
    <source>
        <dbReference type="ARBA" id="ARBA00022801"/>
    </source>
</evidence>
<dbReference type="PROSITE" id="PS00150">
    <property type="entry name" value="ACYLPHOSPHATASE_1"/>
    <property type="match status" value="1"/>
</dbReference>
<evidence type="ECO:0000256" key="3">
    <source>
        <dbReference type="ARBA" id="ARBA00047645"/>
    </source>
</evidence>
<dbReference type="PANTHER" id="PTHR10029">
    <property type="entry name" value="ACYLPHOSPHATASE"/>
    <property type="match status" value="1"/>
</dbReference>
<feature type="active site" evidence="4">
    <location>
        <position position="126"/>
    </location>
</feature>
<evidence type="ECO:0000313" key="7">
    <source>
        <dbReference type="EMBL" id="KAJ1104631.1"/>
    </source>
</evidence>
<evidence type="ECO:0000256" key="4">
    <source>
        <dbReference type="PROSITE-ProRule" id="PRU00520"/>
    </source>
</evidence>
<dbReference type="Gene3D" id="3.30.70.100">
    <property type="match status" value="1"/>
</dbReference>
<dbReference type="InterPro" id="IPR020456">
    <property type="entry name" value="Acylphosphatase"/>
</dbReference>
<evidence type="ECO:0000259" key="6">
    <source>
        <dbReference type="PROSITE" id="PS51160"/>
    </source>
</evidence>
<organism evidence="7 8">
    <name type="scientific">Pleurodeles waltl</name>
    <name type="common">Iberian ribbed newt</name>
    <dbReference type="NCBI Taxonomy" id="8319"/>
    <lineage>
        <taxon>Eukaryota</taxon>
        <taxon>Metazoa</taxon>
        <taxon>Chordata</taxon>
        <taxon>Craniata</taxon>
        <taxon>Vertebrata</taxon>
        <taxon>Euteleostomi</taxon>
        <taxon>Amphibia</taxon>
        <taxon>Batrachia</taxon>
        <taxon>Caudata</taxon>
        <taxon>Salamandroidea</taxon>
        <taxon>Salamandridae</taxon>
        <taxon>Pleurodelinae</taxon>
        <taxon>Pleurodeles</taxon>
    </lineage>
</organism>
<dbReference type="InterPro" id="IPR017968">
    <property type="entry name" value="Acylphosphatase_CS"/>
</dbReference>
<comment type="caution">
    <text evidence="7">The sequence shown here is derived from an EMBL/GenBank/DDBJ whole genome shotgun (WGS) entry which is preliminary data.</text>
</comment>
<sequence length="201" mass="22174">MVAGTTPRCALCSFVCPSRPSSVIYGSRNSSGTESVVRAASLTPFSPRCIGSSRVRSRRPAVRCRSLPGFCGGTRVAGSISYVHAPWDLGFLHFTKACMESAMAEGDGMLSVDYEVFGRVQGVFFRKYTQAEGNKLGLVGWVQNTKQQSVRGQLQGPTSQVREMQTWLQKKGSPKSKITRAEFNNERKITKLEHSDFRIVK</sequence>
<proteinExistence type="inferred from homology"/>
<comment type="similarity">
    <text evidence="1 5">Belongs to the acylphosphatase family.</text>
</comment>
<dbReference type="AlphaFoldDB" id="A0AAV7MLI0"/>
<protein>
    <recommendedName>
        <fullName evidence="4">acylphosphatase</fullName>
        <ecNumber evidence="4">3.6.1.7</ecNumber>
    </recommendedName>
</protein>
<dbReference type="EMBL" id="JANPWB010000013">
    <property type="protein sequence ID" value="KAJ1104631.1"/>
    <property type="molecule type" value="Genomic_DNA"/>
</dbReference>
<dbReference type="Pfam" id="PF00708">
    <property type="entry name" value="Acylphosphatase"/>
    <property type="match status" value="1"/>
</dbReference>
<dbReference type="PROSITE" id="PS51160">
    <property type="entry name" value="ACYLPHOSPHATASE_3"/>
    <property type="match status" value="1"/>
</dbReference>
<gene>
    <name evidence="7" type="ORF">NDU88_002041</name>
</gene>
<dbReference type="PRINTS" id="PR00112">
    <property type="entry name" value="ACYLPHPHTASE"/>
</dbReference>
<dbReference type="FunFam" id="3.30.70.100:FF:000011">
    <property type="entry name" value="Acylphosphatase"/>
    <property type="match status" value="1"/>
</dbReference>
<comment type="catalytic activity">
    <reaction evidence="3 4">
        <text>an acyl phosphate + H2O = a carboxylate + phosphate + H(+)</text>
        <dbReference type="Rhea" id="RHEA:14965"/>
        <dbReference type="ChEBI" id="CHEBI:15377"/>
        <dbReference type="ChEBI" id="CHEBI:15378"/>
        <dbReference type="ChEBI" id="CHEBI:29067"/>
        <dbReference type="ChEBI" id="CHEBI:43474"/>
        <dbReference type="ChEBI" id="CHEBI:59918"/>
        <dbReference type="EC" id="3.6.1.7"/>
    </reaction>
</comment>
<accession>A0AAV7MLI0</accession>